<comment type="caution">
    <text evidence="1">The sequence shown here is derived from an EMBL/GenBank/DDBJ whole genome shotgun (WGS) entry which is preliminary data.</text>
</comment>
<gene>
    <name evidence="1" type="primary">Acey_s0049.g1752</name>
    <name evidence="1" type="ORF">Y032_0049g1752</name>
</gene>
<dbReference type="AlphaFoldDB" id="A0A016UAW8"/>
<keyword evidence="2" id="KW-1185">Reference proteome</keyword>
<organism evidence="1 2">
    <name type="scientific">Ancylostoma ceylanicum</name>
    <dbReference type="NCBI Taxonomy" id="53326"/>
    <lineage>
        <taxon>Eukaryota</taxon>
        <taxon>Metazoa</taxon>
        <taxon>Ecdysozoa</taxon>
        <taxon>Nematoda</taxon>
        <taxon>Chromadorea</taxon>
        <taxon>Rhabditida</taxon>
        <taxon>Rhabditina</taxon>
        <taxon>Rhabditomorpha</taxon>
        <taxon>Strongyloidea</taxon>
        <taxon>Ancylostomatidae</taxon>
        <taxon>Ancylostomatinae</taxon>
        <taxon>Ancylostoma</taxon>
    </lineage>
</organism>
<protein>
    <submittedName>
        <fullName evidence="1">Uncharacterized protein</fullName>
    </submittedName>
</protein>
<evidence type="ECO:0000313" key="1">
    <source>
        <dbReference type="EMBL" id="EYC11758.1"/>
    </source>
</evidence>
<name>A0A016UAW8_9BILA</name>
<proteinExistence type="predicted"/>
<dbReference type="Proteomes" id="UP000024635">
    <property type="component" value="Unassembled WGS sequence"/>
</dbReference>
<accession>A0A016UAW8</accession>
<sequence length="69" mass="7783">MSGYSIAVEEPMRSRPIQGPIWMLFEGRFSLLCSCSVPGQYGPLPSFSPHLQKQEFPSNSWDFSVPLHP</sequence>
<evidence type="ECO:0000313" key="2">
    <source>
        <dbReference type="Proteomes" id="UP000024635"/>
    </source>
</evidence>
<dbReference type="EMBL" id="JARK01001385">
    <property type="protein sequence ID" value="EYC11758.1"/>
    <property type="molecule type" value="Genomic_DNA"/>
</dbReference>
<reference evidence="2" key="1">
    <citation type="journal article" date="2015" name="Nat. Genet.">
        <title>The genome and transcriptome of the zoonotic hookworm Ancylostoma ceylanicum identify infection-specific gene families.</title>
        <authorList>
            <person name="Schwarz E.M."/>
            <person name="Hu Y."/>
            <person name="Antoshechkin I."/>
            <person name="Miller M.M."/>
            <person name="Sternberg P.W."/>
            <person name="Aroian R.V."/>
        </authorList>
    </citation>
    <scope>NUCLEOTIDE SEQUENCE</scope>
    <source>
        <strain evidence="2">HY135</strain>
    </source>
</reference>